<dbReference type="EMBL" id="DS547095">
    <property type="protein sequence ID" value="EDR11461.1"/>
    <property type="molecule type" value="Genomic_DNA"/>
</dbReference>
<evidence type="ECO:0000256" key="4">
    <source>
        <dbReference type="PROSITE-ProRule" id="PRU00175"/>
    </source>
</evidence>
<keyword evidence="1" id="KW-0479">Metal-binding</keyword>
<keyword evidence="9" id="KW-1185">Reference proteome</keyword>
<feature type="compositionally biased region" description="Acidic residues" evidence="5">
    <location>
        <begin position="293"/>
        <end position="305"/>
    </location>
</feature>
<dbReference type="STRING" id="486041.B0D0H7"/>
<feature type="compositionally biased region" description="Basic and acidic residues" evidence="5">
    <location>
        <begin position="317"/>
        <end position="328"/>
    </location>
</feature>
<dbReference type="RefSeq" id="XP_001877358.1">
    <property type="nucleotide sequence ID" value="XM_001877323.1"/>
</dbReference>
<evidence type="ECO:0000313" key="8">
    <source>
        <dbReference type="EMBL" id="EDR11461.1"/>
    </source>
</evidence>
<reference evidence="8 9" key="1">
    <citation type="journal article" date="2008" name="Nature">
        <title>The genome of Laccaria bicolor provides insights into mycorrhizal symbiosis.</title>
        <authorList>
            <person name="Martin F."/>
            <person name="Aerts A."/>
            <person name="Ahren D."/>
            <person name="Brun A."/>
            <person name="Danchin E.G.J."/>
            <person name="Duchaussoy F."/>
            <person name="Gibon J."/>
            <person name="Kohler A."/>
            <person name="Lindquist E."/>
            <person name="Pereda V."/>
            <person name="Salamov A."/>
            <person name="Shapiro H.J."/>
            <person name="Wuyts J."/>
            <person name="Blaudez D."/>
            <person name="Buee M."/>
            <person name="Brokstein P."/>
            <person name="Canbaeck B."/>
            <person name="Cohen D."/>
            <person name="Courty P.E."/>
            <person name="Coutinho P.M."/>
            <person name="Delaruelle C."/>
            <person name="Detter J.C."/>
            <person name="Deveau A."/>
            <person name="DiFazio S."/>
            <person name="Duplessis S."/>
            <person name="Fraissinet-Tachet L."/>
            <person name="Lucic E."/>
            <person name="Frey-Klett P."/>
            <person name="Fourrey C."/>
            <person name="Feussner I."/>
            <person name="Gay G."/>
            <person name="Grimwood J."/>
            <person name="Hoegger P.J."/>
            <person name="Jain P."/>
            <person name="Kilaru S."/>
            <person name="Labbe J."/>
            <person name="Lin Y.C."/>
            <person name="Legue V."/>
            <person name="Le Tacon F."/>
            <person name="Marmeisse R."/>
            <person name="Melayah D."/>
            <person name="Montanini B."/>
            <person name="Muratet M."/>
            <person name="Nehls U."/>
            <person name="Niculita-Hirzel H."/>
            <person name="Oudot-Le Secq M.P."/>
            <person name="Peter M."/>
            <person name="Quesneville H."/>
            <person name="Rajashekar B."/>
            <person name="Reich M."/>
            <person name="Rouhier N."/>
            <person name="Schmutz J."/>
            <person name="Yin T."/>
            <person name="Chalot M."/>
            <person name="Henrissat B."/>
            <person name="Kuees U."/>
            <person name="Lucas S."/>
            <person name="Van de Peer Y."/>
            <person name="Podila G.K."/>
            <person name="Polle A."/>
            <person name="Pukkila P.J."/>
            <person name="Richardson P.M."/>
            <person name="Rouze P."/>
            <person name="Sanders I.R."/>
            <person name="Stajich J.E."/>
            <person name="Tunlid A."/>
            <person name="Tuskan G."/>
            <person name="Grigoriev I.V."/>
        </authorList>
    </citation>
    <scope>NUCLEOTIDE SEQUENCE [LARGE SCALE GENOMIC DNA]</scope>
    <source>
        <strain evidence="9">S238N-H82 / ATCC MYA-4686</strain>
    </source>
</reference>
<evidence type="ECO:0000313" key="9">
    <source>
        <dbReference type="Proteomes" id="UP000001194"/>
    </source>
</evidence>
<name>B0D0H7_LACBS</name>
<feature type="domain" description="RING-type" evidence="7">
    <location>
        <begin position="997"/>
        <end position="1091"/>
    </location>
</feature>
<dbReference type="KEGG" id="lbc:LACBIDRAFT_293064"/>
<keyword evidence="6" id="KW-0472">Membrane</keyword>
<dbReference type="SMART" id="SM00184">
    <property type="entry name" value="RING"/>
    <property type="match status" value="1"/>
</dbReference>
<feature type="compositionally biased region" description="Basic and acidic residues" evidence="5">
    <location>
        <begin position="250"/>
        <end position="273"/>
    </location>
</feature>
<feature type="transmembrane region" description="Helical" evidence="6">
    <location>
        <begin position="663"/>
        <end position="685"/>
    </location>
</feature>
<evidence type="ECO:0000256" key="3">
    <source>
        <dbReference type="ARBA" id="ARBA00022833"/>
    </source>
</evidence>
<feature type="region of interest" description="Disordered" evidence="5">
    <location>
        <begin position="1"/>
        <end position="24"/>
    </location>
</feature>
<feature type="transmembrane region" description="Helical" evidence="6">
    <location>
        <begin position="848"/>
        <end position="870"/>
    </location>
</feature>
<keyword evidence="6" id="KW-0812">Transmembrane</keyword>
<dbReference type="HOGENOM" id="CLU_280899_0_0_1"/>
<dbReference type="PANTHER" id="PTHR14155">
    <property type="entry name" value="RING FINGER DOMAIN-CONTAINING"/>
    <property type="match status" value="1"/>
</dbReference>
<feature type="region of interest" description="Disordered" evidence="5">
    <location>
        <begin position="287"/>
        <end position="331"/>
    </location>
</feature>
<dbReference type="Gene3D" id="3.30.40.10">
    <property type="entry name" value="Zinc/RING finger domain, C3HC4 (zinc finger)"/>
    <property type="match status" value="1"/>
</dbReference>
<evidence type="ECO:0000256" key="2">
    <source>
        <dbReference type="ARBA" id="ARBA00022771"/>
    </source>
</evidence>
<evidence type="ECO:0000256" key="1">
    <source>
        <dbReference type="ARBA" id="ARBA00022723"/>
    </source>
</evidence>
<dbReference type="InterPro" id="IPR053238">
    <property type="entry name" value="RING-H2_zinc_finger"/>
</dbReference>
<dbReference type="Pfam" id="PF13639">
    <property type="entry name" value="zf-RING_2"/>
    <property type="match status" value="1"/>
</dbReference>
<dbReference type="InterPro" id="IPR001841">
    <property type="entry name" value="Znf_RING"/>
</dbReference>
<keyword evidence="6" id="KW-1133">Transmembrane helix</keyword>
<organism evidence="9">
    <name type="scientific">Laccaria bicolor (strain S238N-H82 / ATCC MYA-4686)</name>
    <name type="common">Bicoloured deceiver</name>
    <name type="synonym">Laccaria laccata var. bicolor</name>
    <dbReference type="NCBI Taxonomy" id="486041"/>
    <lineage>
        <taxon>Eukaryota</taxon>
        <taxon>Fungi</taxon>
        <taxon>Dikarya</taxon>
        <taxon>Basidiomycota</taxon>
        <taxon>Agaricomycotina</taxon>
        <taxon>Agaricomycetes</taxon>
        <taxon>Agaricomycetidae</taxon>
        <taxon>Agaricales</taxon>
        <taxon>Agaricineae</taxon>
        <taxon>Hydnangiaceae</taxon>
        <taxon>Laccaria</taxon>
    </lineage>
</organism>
<evidence type="ECO:0000256" key="5">
    <source>
        <dbReference type="SAM" id="MobiDB-lite"/>
    </source>
</evidence>
<dbReference type="OrthoDB" id="8062037at2759"/>
<dbReference type="CDD" id="cd16448">
    <property type="entry name" value="RING-H2"/>
    <property type="match status" value="1"/>
</dbReference>
<keyword evidence="3" id="KW-0862">Zinc</keyword>
<keyword evidence="2 4" id="KW-0863">Zinc-finger</keyword>
<dbReference type="AlphaFoldDB" id="B0D0H7"/>
<dbReference type="InParanoid" id="B0D0H7"/>
<feature type="transmembrane region" description="Helical" evidence="6">
    <location>
        <begin position="706"/>
        <end position="726"/>
    </location>
</feature>
<evidence type="ECO:0000259" key="7">
    <source>
        <dbReference type="PROSITE" id="PS50089"/>
    </source>
</evidence>
<evidence type="ECO:0000256" key="6">
    <source>
        <dbReference type="SAM" id="Phobius"/>
    </source>
</evidence>
<feature type="compositionally biased region" description="Acidic residues" evidence="5">
    <location>
        <begin position="188"/>
        <end position="208"/>
    </location>
</feature>
<dbReference type="GO" id="GO:0008270">
    <property type="term" value="F:zinc ion binding"/>
    <property type="evidence" value="ECO:0007669"/>
    <property type="project" value="UniProtKB-KW"/>
</dbReference>
<dbReference type="InterPro" id="IPR013083">
    <property type="entry name" value="Znf_RING/FYVE/PHD"/>
</dbReference>
<accession>B0D0H7</accession>
<feature type="transmembrane region" description="Helical" evidence="6">
    <location>
        <begin position="826"/>
        <end position="842"/>
    </location>
</feature>
<dbReference type="PANTHER" id="PTHR14155:SF627">
    <property type="entry name" value="OS06G0192800 PROTEIN"/>
    <property type="match status" value="1"/>
</dbReference>
<sequence length="1110" mass="126144">MTHNHMPANSPGPSTLPVLSGTKPGIIDPTQSSRLLRTPDSSLSFASFDPHVATPPDVSDLRKLSLNEELYRPKRIVLETLPTGQSFWRFVPNAAREDGVLDEGTWPRTVELYRQLVNCTQEQWDIYKLDPFYECLVRAPPSLSTITRTRPQPREKGPASGEKRHSSPVPAPISDQRKKAHILQSDSSSDEEQSVEDEEEDEVIEMIVDDGRRSRGPDDPHYANEDYLRNTVNYAPKYQKRTRTVSPSSTKRELEAKRLEREKQKRERREQEILTRRQLREQRFMSEILADVPEGEAETVDEESMDGFNSGLDPEEAERRAKIEESRRKLAQLEADRPLWEEEAKKRAIREKAEAEARQARAAAHKREEVKRQEERRAREQQEAEQRDNARQQDRQERARREHERQQRQQRWSSGPWTPQRALEKYKAMSEYFDTTKFCDLEPLTVDSVPWPVLHPPSRFSVEDVQWASVEEFFAVLKGQMRPQDFKTFVEKSHRRFHPDRWSSRSLLKSVVDEAERDSLEVARLQWAPSCDLHVLHRHCAQLQPLLYYVCGGSPPSRCPATQNQICWRYTSPNGPSASRTSLTQDPSIPATLSPRLVQSLETAPTAANNTNSEHQGFPDPLVAGSLDQRDRHQQRRSLYSRTLAYFGVGRGASHARKSLVSLIWNLSWGFSQVIVISTLLGLSGTVFKSPTKPGISEWKACDRPLGIWACLWIVRVALASVLAYWEFTRDRLSHAPRTEVEIGAVSPASSAQNPQLANLHGGVATRRANNTPLSPEDAQEPVVLPHTQLYSRLTLLSSLMTLTWFLTAHILEYTSVHTCRHSSPHLWWLTFGILCIMYLMVLEVLLLGFIVLIVAPILFVFWNIFLICIGRHPLQNPHMIKPEIGKLSKSVVDRIPLVMYIPPPPNSASEGSNIPGPSHSYPPKISVESRPPKHRFKFFRKIPLLAGKKGEAKASGNSSGNPMEKAENEEDPESWEGHWERSDYPFVVLEGNRAACAICLMDFEEPKRKNFVSGTGAELDGTPAETPAKLASSVPEISVVDEEEREEQLKLADAGDGAQPLRLLACGHVFHKTCLDPWLTDVSGRCPVCQRAVEILPSKRSRRERRRNP</sequence>
<feature type="region of interest" description="Disordered" evidence="5">
    <location>
        <begin position="144"/>
        <end position="273"/>
    </location>
</feature>
<feature type="compositionally biased region" description="Basic and acidic residues" evidence="5">
    <location>
        <begin position="152"/>
        <end position="165"/>
    </location>
</feature>
<feature type="compositionally biased region" description="Basic and acidic residues" evidence="5">
    <location>
        <begin position="351"/>
        <end position="407"/>
    </location>
</feature>
<feature type="compositionally biased region" description="Basic and acidic residues" evidence="5">
    <location>
        <begin position="209"/>
        <end position="228"/>
    </location>
</feature>
<protein>
    <submittedName>
        <fullName evidence="8">Predicted protein</fullName>
    </submittedName>
</protein>
<feature type="transmembrane region" description="Helical" evidence="6">
    <location>
        <begin position="794"/>
        <end position="814"/>
    </location>
</feature>
<dbReference type="GeneID" id="6073256"/>
<feature type="region of interest" description="Disordered" evidence="5">
    <location>
        <begin position="950"/>
        <end position="978"/>
    </location>
</feature>
<dbReference type="SUPFAM" id="SSF57850">
    <property type="entry name" value="RING/U-box"/>
    <property type="match status" value="1"/>
</dbReference>
<dbReference type="PROSITE" id="PS50089">
    <property type="entry name" value="ZF_RING_2"/>
    <property type="match status" value="1"/>
</dbReference>
<gene>
    <name evidence="8" type="ORF">LACBIDRAFT_293064</name>
</gene>
<feature type="region of interest" description="Disordered" evidence="5">
    <location>
        <begin position="351"/>
        <end position="418"/>
    </location>
</feature>
<dbReference type="Proteomes" id="UP000001194">
    <property type="component" value="Unassembled WGS sequence"/>
</dbReference>
<proteinExistence type="predicted"/>